<name>A0ABR7D0X2_9BACT</name>
<proteinExistence type="predicted"/>
<dbReference type="InterPro" id="IPR018550">
    <property type="entry name" value="Lipid-A_deacylase-rel"/>
</dbReference>
<accession>A0ABR7D0X2</accession>
<evidence type="ECO:0000313" key="1">
    <source>
        <dbReference type="EMBL" id="MBC5621562.1"/>
    </source>
</evidence>
<sequence length="411" mass="46161">MNNAKRIWRAIVFLGIIFVGIAPRARGQERDSTVGLSSRKFVHGVKAEVRPEYIFQTHSFLEGDNPEGKLIRGAFSYHLKYFLRYRPGSVAARAYGDVYQGIGFGYYTFGEPRLLGDPLAFYLFQGARVARFSPRVSFHYEWNLGLSAGWKTFNTYDNPYNKIIGSKVNAYINANFYLRWQLSPGVSLTSGITVSHFSNGNTAIPNAGLNTIGGNFGVECNFHRKDDLKPLQANDASSCRPFRRHVSYDFVFFGSWHSQGIKTADGLSPSPESYPVFGFNFTPMYNAGYKLRFGMSLDGTYDGGANLYTEYDVYGQIDKSQIVRPPLGEQFALGLSGRVEYVMPFFTVGIGLGTNFIGKGDLSMFYQMLTLKIAMSQTSFLHVGYNLRDFHDPNFLMLGIGFRLNSKSFAF</sequence>
<dbReference type="Proteomes" id="UP000646484">
    <property type="component" value="Unassembled WGS sequence"/>
</dbReference>
<evidence type="ECO:0000313" key="2">
    <source>
        <dbReference type="Proteomes" id="UP000646484"/>
    </source>
</evidence>
<dbReference type="Pfam" id="PF09411">
    <property type="entry name" value="PagL"/>
    <property type="match status" value="1"/>
</dbReference>
<keyword evidence="2" id="KW-1185">Reference proteome</keyword>
<reference evidence="1 2" key="1">
    <citation type="submission" date="2020-08" db="EMBL/GenBank/DDBJ databases">
        <title>Genome public.</title>
        <authorList>
            <person name="Liu C."/>
            <person name="Sun Q."/>
        </authorList>
    </citation>
    <scope>NUCLEOTIDE SEQUENCE [LARGE SCALE GENOMIC DNA]</scope>
    <source>
        <strain evidence="1 2">NSJ-56</strain>
    </source>
</reference>
<gene>
    <name evidence="1" type="ORF">H8S64_10670</name>
</gene>
<dbReference type="Gene3D" id="2.40.160.20">
    <property type="match status" value="1"/>
</dbReference>
<keyword evidence="1" id="KW-0378">Hydrolase</keyword>
<dbReference type="EMBL" id="JACOOH010000004">
    <property type="protein sequence ID" value="MBC5621562.1"/>
    <property type="molecule type" value="Genomic_DNA"/>
</dbReference>
<protein>
    <submittedName>
        <fullName evidence="1">Acyloxyacyl hydrolase</fullName>
    </submittedName>
</protein>
<dbReference type="RefSeq" id="WP_186976044.1">
    <property type="nucleotide sequence ID" value="NZ_JACOOH010000004.1"/>
</dbReference>
<dbReference type="GO" id="GO:0016787">
    <property type="term" value="F:hydrolase activity"/>
    <property type="evidence" value="ECO:0007669"/>
    <property type="project" value="UniProtKB-KW"/>
</dbReference>
<organism evidence="1 2">
    <name type="scientific">Butyricimonas hominis</name>
    <dbReference type="NCBI Taxonomy" id="2763032"/>
    <lineage>
        <taxon>Bacteria</taxon>
        <taxon>Pseudomonadati</taxon>
        <taxon>Bacteroidota</taxon>
        <taxon>Bacteroidia</taxon>
        <taxon>Bacteroidales</taxon>
        <taxon>Odoribacteraceae</taxon>
        <taxon>Butyricimonas</taxon>
    </lineage>
</organism>
<comment type="caution">
    <text evidence="1">The sequence shown here is derived from an EMBL/GenBank/DDBJ whole genome shotgun (WGS) entry which is preliminary data.</text>
</comment>